<dbReference type="InterPro" id="IPR013221">
    <property type="entry name" value="Mur_ligase_cen"/>
</dbReference>
<dbReference type="Pfam" id="PF01225">
    <property type="entry name" value="Mur_ligase"/>
    <property type="match status" value="1"/>
</dbReference>
<reference evidence="15" key="2">
    <citation type="journal article" date="2021" name="PeerJ">
        <title>Extensive microbial diversity within the chicken gut microbiome revealed by metagenomics and culture.</title>
        <authorList>
            <person name="Gilroy R."/>
            <person name="Ravi A."/>
            <person name="Getino M."/>
            <person name="Pursley I."/>
            <person name="Horton D.L."/>
            <person name="Alikhan N.F."/>
            <person name="Baker D."/>
            <person name="Gharbi K."/>
            <person name="Hall N."/>
            <person name="Watson M."/>
            <person name="Adriaenssens E.M."/>
            <person name="Foster-Nyarko E."/>
            <person name="Jarju S."/>
            <person name="Secka A."/>
            <person name="Antonio M."/>
            <person name="Oren A."/>
            <person name="Chaudhuri R.R."/>
            <person name="La Ragione R."/>
            <person name="Hildebrand F."/>
            <person name="Pallen M.J."/>
        </authorList>
    </citation>
    <scope>NUCLEOTIDE SEQUENCE</scope>
    <source>
        <strain evidence="15">13361</strain>
    </source>
</reference>
<comment type="function">
    <text evidence="10 11">Involved in cell wall formation. Catalyzes the final step in the synthesis of UDP-N-acetylmuramoyl-pentapeptide, the precursor of murein.</text>
</comment>
<evidence type="ECO:0000256" key="3">
    <source>
        <dbReference type="ARBA" id="ARBA00022618"/>
    </source>
</evidence>
<dbReference type="GO" id="GO:0005737">
    <property type="term" value="C:cytoplasm"/>
    <property type="evidence" value="ECO:0007669"/>
    <property type="project" value="UniProtKB-SubCell"/>
</dbReference>
<evidence type="ECO:0000256" key="5">
    <source>
        <dbReference type="ARBA" id="ARBA00022840"/>
    </source>
</evidence>
<name>A0A9D1CM30_9FIRM</name>
<dbReference type="EC" id="6.3.2.10" evidence="10 11"/>
<evidence type="ECO:0000256" key="1">
    <source>
        <dbReference type="ARBA" id="ARBA00022490"/>
    </source>
</evidence>
<dbReference type="InterPro" id="IPR005863">
    <property type="entry name" value="UDP-N-AcMur_synth"/>
</dbReference>
<comment type="similarity">
    <text evidence="10">Belongs to the MurCDEF family. MurF subfamily.</text>
</comment>
<keyword evidence="1 10" id="KW-0963">Cytoplasm</keyword>
<dbReference type="GO" id="GO:0009252">
    <property type="term" value="P:peptidoglycan biosynthetic process"/>
    <property type="evidence" value="ECO:0007669"/>
    <property type="project" value="UniProtKB-UniRule"/>
</dbReference>
<evidence type="ECO:0000256" key="6">
    <source>
        <dbReference type="ARBA" id="ARBA00022960"/>
    </source>
</evidence>
<dbReference type="SUPFAM" id="SSF63418">
    <property type="entry name" value="MurE/MurF N-terminal domain"/>
    <property type="match status" value="1"/>
</dbReference>
<reference evidence="15" key="1">
    <citation type="submission" date="2020-10" db="EMBL/GenBank/DDBJ databases">
        <authorList>
            <person name="Gilroy R."/>
        </authorList>
    </citation>
    <scope>NUCLEOTIDE SEQUENCE</scope>
    <source>
        <strain evidence="15">13361</strain>
    </source>
</reference>
<feature type="domain" description="Mur ligase N-terminal catalytic" evidence="12">
    <location>
        <begin position="31"/>
        <end position="93"/>
    </location>
</feature>
<accession>A0A9D1CM30</accession>
<dbReference type="GO" id="GO:0051301">
    <property type="term" value="P:cell division"/>
    <property type="evidence" value="ECO:0007669"/>
    <property type="project" value="UniProtKB-KW"/>
</dbReference>
<evidence type="ECO:0000256" key="10">
    <source>
        <dbReference type="HAMAP-Rule" id="MF_02019"/>
    </source>
</evidence>
<evidence type="ECO:0000259" key="14">
    <source>
        <dbReference type="Pfam" id="PF08245"/>
    </source>
</evidence>
<dbReference type="GO" id="GO:0008360">
    <property type="term" value="P:regulation of cell shape"/>
    <property type="evidence" value="ECO:0007669"/>
    <property type="project" value="UniProtKB-KW"/>
</dbReference>
<keyword evidence="5 10" id="KW-0067">ATP-binding</keyword>
<keyword evidence="3 10" id="KW-0132">Cell division</keyword>
<gene>
    <name evidence="10 15" type="primary">murF</name>
    <name evidence="15" type="ORF">IAB74_03830</name>
</gene>
<dbReference type="InterPro" id="IPR036615">
    <property type="entry name" value="Mur_ligase_C_dom_sf"/>
</dbReference>
<dbReference type="InterPro" id="IPR036565">
    <property type="entry name" value="Mur-like_cat_sf"/>
</dbReference>
<evidence type="ECO:0000259" key="12">
    <source>
        <dbReference type="Pfam" id="PF01225"/>
    </source>
</evidence>
<keyword evidence="8 10" id="KW-0131">Cell cycle</keyword>
<dbReference type="PANTHER" id="PTHR43024:SF1">
    <property type="entry name" value="UDP-N-ACETYLMURAMOYL-TRIPEPTIDE--D-ALANYL-D-ALANINE LIGASE"/>
    <property type="match status" value="1"/>
</dbReference>
<dbReference type="Gene3D" id="3.90.190.20">
    <property type="entry name" value="Mur ligase, C-terminal domain"/>
    <property type="match status" value="1"/>
</dbReference>
<keyword evidence="9 10" id="KW-0961">Cell wall biogenesis/degradation</keyword>
<comment type="pathway">
    <text evidence="10 11">Cell wall biogenesis; peptidoglycan biosynthesis.</text>
</comment>
<dbReference type="PANTHER" id="PTHR43024">
    <property type="entry name" value="UDP-N-ACETYLMURAMOYL-TRIPEPTIDE--D-ALANYL-D-ALANINE LIGASE"/>
    <property type="match status" value="1"/>
</dbReference>
<dbReference type="Proteomes" id="UP000886796">
    <property type="component" value="Unassembled WGS sequence"/>
</dbReference>
<evidence type="ECO:0000313" key="15">
    <source>
        <dbReference type="EMBL" id="HIQ67623.1"/>
    </source>
</evidence>
<evidence type="ECO:0000256" key="8">
    <source>
        <dbReference type="ARBA" id="ARBA00023306"/>
    </source>
</evidence>
<dbReference type="NCBIfam" id="TIGR01143">
    <property type="entry name" value="murF"/>
    <property type="match status" value="1"/>
</dbReference>
<dbReference type="GO" id="GO:0005524">
    <property type="term" value="F:ATP binding"/>
    <property type="evidence" value="ECO:0007669"/>
    <property type="project" value="UniProtKB-UniRule"/>
</dbReference>
<comment type="catalytic activity">
    <reaction evidence="10 11">
        <text>D-alanyl-D-alanine + UDP-N-acetyl-alpha-D-muramoyl-L-alanyl-gamma-D-glutamyl-meso-2,6-diaminopimelate + ATP = UDP-N-acetyl-alpha-D-muramoyl-L-alanyl-gamma-D-glutamyl-meso-2,6-diaminopimeloyl-D-alanyl-D-alanine + ADP + phosphate + H(+)</text>
        <dbReference type="Rhea" id="RHEA:28374"/>
        <dbReference type="ChEBI" id="CHEBI:15378"/>
        <dbReference type="ChEBI" id="CHEBI:30616"/>
        <dbReference type="ChEBI" id="CHEBI:43474"/>
        <dbReference type="ChEBI" id="CHEBI:57822"/>
        <dbReference type="ChEBI" id="CHEBI:61386"/>
        <dbReference type="ChEBI" id="CHEBI:83905"/>
        <dbReference type="ChEBI" id="CHEBI:456216"/>
        <dbReference type="EC" id="6.3.2.10"/>
    </reaction>
</comment>
<evidence type="ECO:0000313" key="16">
    <source>
        <dbReference type="Proteomes" id="UP000886796"/>
    </source>
</evidence>
<dbReference type="InterPro" id="IPR051046">
    <property type="entry name" value="MurCDEF_CellWall_CoF430Synth"/>
</dbReference>
<proteinExistence type="inferred from homology"/>
<keyword evidence="6 10" id="KW-0133">Cell shape</keyword>
<dbReference type="InterPro" id="IPR004101">
    <property type="entry name" value="Mur_ligase_C"/>
</dbReference>
<evidence type="ECO:0000256" key="9">
    <source>
        <dbReference type="ARBA" id="ARBA00023316"/>
    </source>
</evidence>
<organism evidence="15 16">
    <name type="scientific">Candidatus Faecousia excrementigallinarum</name>
    <dbReference type="NCBI Taxonomy" id="2840806"/>
    <lineage>
        <taxon>Bacteria</taxon>
        <taxon>Bacillati</taxon>
        <taxon>Bacillota</taxon>
        <taxon>Clostridia</taxon>
        <taxon>Eubacteriales</taxon>
        <taxon>Oscillospiraceae</taxon>
        <taxon>Faecousia</taxon>
    </lineage>
</organism>
<dbReference type="SUPFAM" id="SSF53244">
    <property type="entry name" value="MurD-like peptide ligases, peptide-binding domain"/>
    <property type="match status" value="1"/>
</dbReference>
<dbReference type="Pfam" id="PF02875">
    <property type="entry name" value="Mur_ligase_C"/>
    <property type="match status" value="1"/>
</dbReference>
<keyword evidence="4 10" id="KW-0547">Nucleotide-binding</keyword>
<dbReference type="InterPro" id="IPR035911">
    <property type="entry name" value="MurE/MurF_N"/>
</dbReference>
<dbReference type="SUPFAM" id="SSF53623">
    <property type="entry name" value="MurD-like peptide ligases, catalytic domain"/>
    <property type="match status" value="1"/>
</dbReference>
<protein>
    <recommendedName>
        <fullName evidence="10 11">UDP-N-acetylmuramoyl-tripeptide--D-alanyl-D-alanine ligase</fullName>
        <ecNumber evidence="10 11">6.3.2.10</ecNumber>
    </recommendedName>
    <alternativeName>
        <fullName evidence="10">D-alanyl-D-alanine-adding enzyme</fullName>
    </alternativeName>
</protein>
<evidence type="ECO:0000259" key="13">
    <source>
        <dbReference type="Pfam" id="PF02875"/>
    </source>
</evidence>
<dbReference type="GO" id="GO:0071555">
    <property type="term" value="P:cell wall organization"/>
    <property type="evidence" value="ECO:0007669"/>
    <property type="project" value="UniProtKB-KW"/>
</dbReference>
<dbReference type="EMBL" id="DVFK01000057">
    <property type="protein sequence ID" value="HIQ67623.1"/>
    <property type="molecule type" value="Genomic_DNA"/>
</dbReference>
<evidence type="ECO:0000256" key="7">
    <source>
        <dbReference type="ARBA" id="ARBA00022984"/>
    </source>
</evidence>
<dbReference type="InterPro" id="IPR000713">
    <property type="entry name" value="Mur_ligase_N"/>
</dbReference>
<dbReference type="Gene3D" id="3.40.1190.10">
    <property type="entry name" value="Mur-like, catalytic domain"/>
    <property type="match status" value="1"/>
</dbReference>
<sequence>MGRISLQQAALWCGGSVQEKYKEVTFLGANNDSRKIQPGQLFLALQGARDGHDFIPAALANGAAAVLCTHCDGDYPAIVVPDVRLALGEIAKQERLHLGMKVVGITGSVGKSTTKEMVAAVLEGTYRVAKTPANHNNDIGMPMAILSMPEDTQVAVVEMGMNHFREIAYLTEIARPDLAVVVNIGTMHIEFLGSREGILKAKMEIQEGMPESGTLYLNGDDALLWHCRGTTIVHPEYFGVENDQCQVQALDVQEQPGGVSLRVKTPQGEFPLHLPVEGLHYVHDALAAVSVGLGMDVPLDKIREGLENFRNMEGRQEILEVKGFTIIKDCYNAGPESMAAALRVLHNRPGRHVAVLGDMLELGFASAAEHYKVGRIAAEQADLLFAYGPSSSRVLGGAITGGMPLSRAKAFEDRSKLVKALKQMTRPGDVLLFKGSRGMRMELALEEFLKTEE</sequence>
<dbReference type="HAMAP" id="MF_02019">
    <property type="entry name" value="MurF"/>
    <property type="match status" value="1"/>
</dbReference>
<evidence type="ECO:0000256" key="2">
    <source>
        <dbReference type="ARBA" id="ARBA00022598"/>
    </source>
</evidence>
<dbReference type="GO" id="GO:0047480">
    <property type="term" value="F:UDP-N-acetylmuramoyl-tripeptide-D-alanyl-D-alanine ligase activity"/>
    <property type="evidence" value="ECO:0007669"/>
    <property type="project" value="UniProtKB-UniRule"/>
</dbReference>
<comment type="subcellular location">
    <subcellularLocation>
        <location evidence="10 11">Cytoplasm</location>
    </subcellularLocation>
</comment>
<feature type="domain" description="Mur ligase C-terminal" evidence="13">
    <location>
        <begin position="314"/>
        <end position="437"/>
    </location>
</feature>
<evidence type="ECO:0000256" key="4">
    <source>
        <dbReference type="ARBA" id="ARBA00022741"/>
    </source>
</evidence>
<dbReference type="AlphaFoldDB" id="A0A9D1CM30"/>
<dbReference type="Pfam" id="PF08245">
    <property type="entry name" value="Mur_ligase_M"/>
    <property type="match status" value="1"/>
</dbReference>
<comment type="caution">
    <text evidence="15">The sequence shown here is derived from an EMBL/GenBank/DDBJ whole genome shotgun (WGS) entry which is preliminary data.</text>
</comment>
<dbReference type="Gene3D" id="3.40.1390.10">
    <property type="entry name" value="MurE/MurF, N-terminal domain"/>
    <property type="match status" value="1"/>
</dbReference>
<keyword evidence="2 10" id="KW-0436">Ligase</keyword>
<keyword evidence="7 10" id="KW-0573">Peptidoglycan synthesis</keyword>
<feature type="domain" description="Mur ligase central" evidence="14">
    <location>
        <begin position="105"/>
        <end position="291"/>
    </location>
</feature>
<comment type="caution">
    <text evidence="10">Lacks conserved residue(s) required for the propagation of feature annotation.</text>
</comment>
<evidence type="ECO:0000256" key="11">
    <source>
        <dbReference type="RuleBase" id="RU004136"/>
    </source>
</evidence>